<dbReference type="InterPro" id="IPR011050">
    <property type="entry name" value="Pectin_lyase_fold/virulence"/>
</dbReference>
<protein>
    <submittedName>
        <fullName evidence="3">Right-handed parallel beta-helix repeat-containing protein</fullName>
    </submittedName>
</protein>
<evidence type="ECO:0000313" key="4">
    <source>
        <dbReference type="Proteomes" id="UP000253508"/>
    </source>
</evidence>
<dbReference type="PANTHER" id="PTHR36453:SF1">
    <property type="entry name" value="RIGHT HANDED BETA HELIX DOMAIN-CONTAINING PROTEIN"/>
    <property type="match status" value="1"/>
</dbReference>
<evidence type="ECO:0000259" key="2">
    <source>
        <dbReference type="Pfam" id="PF13229"/>
    </source>
</evidence>
<dbReference type="Pfam" id="PF13229">
    <property type="entry name" value="Beta_helix"/>
    <property type="match status" value="1"/>
</dbReference>
<dbReference type="SUPFAM" id="SSF51126">
    <property type="entry name" value="Pectin lyase-like"/>
    <property type="match status" value="1"/>
</dbReference>
<feature type="domain" description="Right handed beta helix" evidence="2">
    <location>
        <begin position="459"/>
        <end position="557"/>
    </location>
</feature>
<dbReference type="Proteomes" id="UP000253508">
    <property type="component" value="Unassembled WGS sequence"/>
</dbReference>
<dbReference type="InterPro" id="IPR012334">
    <property type="entry name" value="Pectin_lyas_fold"/>
</dbReference>
<organism evidence="3 4">
    <name type="scientific">Microbacterium sorbitolivorans</name>
    <dbReference type="NCBI Taxonomy" id="1867410"/>
    <lineage>
        <taxon>Bacteria</taxon>
        <taxon>Bacillati</taxon>
        <taxon>Actinomycetota</taxon>
        <taxon>Actinomycetes</taxon>
        <taxon>Micrococcales</taxon>
        <taxon>Microbacteriaceae</taxon>
        <taxon>Microbacterium</taxon>
    </lineage>
</organism>
<dbReference type="RefSeq" id="WP_114117950.1">
    <property type="nucleotide sequence ID" value="NZ_BMHU01000002.1"/>
</dbReference>
<dbReference type="SMART" id="SM00710">
    <property type="entry name" value="PbH1"/>
    <property type="match status" value="5"/>
</dbReference>
<dbReference type="OrthoDB" id="9808066at2"/>
<dbReference type="AlphaFoldDB" id="A0A367XXK8"/>
<reference evidence="3 4" key="1">
    <citation type="submission" date="2018-07" db="EMBL/GenBank/DDBJ databases">
        <title>Microbacterium endoborsara sp. nov., a novel actinobacterium isolated from Borszczowia aralocaspica.</title>
        <authorList>
            <person name="An D."/>
        </authorList>
    </citation>
    <scope>NUCLEOTIDE SEQUENCE [LARGE SCALE GENOMIC DNA]</scope>
    <source>
        <strain evidence="3 4">C1.15228</strain>
    </source>
</reference>
<proteinExistence type="predicted"/>
<accession>A0A367XXK8</accession>
<keyword evidence="4" id="KW-1185">Reference proteome</keyword>
<evidence type="ECO:0000313" key="3">
    <source>
        <dbReference type="EMBL" id="RCK58347.1"/>
    </source>
</evidence>
<dbReference type="Gene3D" id="2.160.20.10">
    <property type="entry name" value="Single-stranded right-handed beta-helix, Pectin lyase-like"/>
    <property type="match status" value="1"/>
</dbReference>
<dbReference type="EMBL" id="QORO01000003">
    <property type="protein sequence ID" value="RCK58347.1"/>
    <property type="molecule type" value="Genomic_DNA"/>
</dbReference>
<dbReference type="InterPro" id="IPR006626">
    <property type="entry name" value="PbH1"/>
</dbReference>
<gene>
    <name evidence="3" type="ORF">DTO57_09225</name>
</gene>
<name>A0A367XXK8_9MICO</name>
<dbReference type="PANTHER" id="PTHR36453">
    <property type="entry name" value="SECRETED PROTEIN-RELATED"/>
    <property type="match status" value="1"/>
</dbReference>
<comment type="caution">
    <text evidence="3">The sequence shown here is derived from an EMBL/GenBank/DDBJ whole genome shotgun (WGS) entry which is preliminary data.</text>
</comment>
<sequence length="708" mass="76059">MSTDRIEVYVAPDGSPFADGSHGYPANDLAHGLALVRKRREPGQRAVIWMAGGEYAHAEPVAFEAPDSFTSVVAVDPADPPVLRGSVRITGWRPVTVGERELWAAPAPRASGRRLYVDGSAAPRPRYPREGFLRVEEQEGLDPKGSFVGTLFDGSATFRYADGDIPELAEERAVEIVVPHYWVQERMPIASIDRASRTVTSSLTSIFALRDDAAATFARYYLDNVVESLGEVDGEWYLDATGRISGLDGPHILYASPVSPESLDVRFPVADAFVTVNGSAEAPVREVRFENVSFAEADFDAVPPATPPFGVREDPQLPADGRYAADVQAASTVPAALRFSFARGCAVTGGSVERVGGYGVSLGPGSRGNLISGVSFRDLGAGAVRSGGGIDPLAADFNRANEVSDCTAERGGQVYRGAVAVLFQHGSHNVIAHNEIREFPYSGVSVGWMWDYPSSPSEGNQIVGNHIHHLGQGRLNDMGGIYLLGIAPGTVLRGNHIHDVECQNYGGWGVYLDEGSSHVVIEGNVVHDTSSQCYHQHYGREVIVRDNIWARGREGQISITRPEDHTSFTFLRNIVVGHSSPGFVGTPGARDVRNYRIDSDLNLFWDDAPVPGAIRAANAERPKGADGSVGFDITETLDDEWATLGHDLHSLDADPLLADDFAVAAGSPARELGIRIPDVSGAGPRPIAERRHPLVPPTLADPFLPTRG</sequence>
<evidence type="ECO:0000256" key="1">
    <source>
        <dbReference type="SAM" id="MobiDB-lite"/>
    </source>
</evidence>
<feature type="region of interest" description="Disordered" evidence="1">
    <location>
        <begin position="676"/>
        <end position="708"/>
    </location>
</feature>
<dbReference type="InterPro" id="IPR039448">
    <property type="entry name" value="Beta_helix"/>
</dbReference>